<dbReference type="Pfam" id="PF18758">
    <property type="entry name" value="KDZ"/>
    <property type="match status" value="1"/>
</dbReference>
<dbReference type="HOGENOM" id="CLU_003703_10_0_1"/>
<evidence type="ECO:0000313" key="1">
    <source>
        <dbReference type="EMBL" id="KIJ44923.1"/>
    </source>
</evidence>
<gene>
    <name evidence="1" type="ORF">M422DRAFT_167627</name>
</gene>
<reference evidence="1 2" key="1">
    <citation type="submission" date="2014-06" db="EMBL/GenBank/DDBJ databases">
        <title>Evolutionary Origins and Diversification of the Mycorrhizal Mutualists.</title>
        <authorList>
            <consortium name="DOE Joint Genome Institute"/>
            <consortium name="Mycorrhizal Genomics Consortium"/>
            <person name="Kohler A."/>
            <person name="Kuo A."/>
            <person name="Nagy L.G."/>
            <person name="Floudas D."/>
            <person name="Copeland A."/>
            <person name="Barry K.W."/>
            <person name="Cichocki N."/>
            <person name="Veneault-Fourrey C."/>
            <person name="LaButti K."/>
            <person name="Lindquist E.A."/>
            <person name="Lipzen A."/>
            <person name="Lundell T."/>
            <person name="Morin E."/>
            <person name="Murat C."/>
            <person name="Riley R."/>
            <person name="Ohm R."/>
            <person name="Sun H."/>
            <person name="Tunlid A."/>
            <person name="Henrissat B."/>
            <person name="Grigoriev I.V."/>
            <person name="Hibbett D.S."/>
            <person name="Martin F."/>
        </authorList>
    </citation>
    <scope>NUCLEOTIDE SEQUENCE [LARGE SCALE GENOMIC DNA]</scope>
    <source>
        <strain evidence="1 2">SS14</strain>
    </source>
</reference>
<name>A0A0C9UPX8_SPHS4</name>
<dbReference type="EMBL" id="KN837114">
    <property type="protein sequence ID" value="KIJ44923.1"/>
    <property type="molecule type" value="Genomic_DNA"/>
</dbReference>
<dbReference type="AlphaFoldDB" id="A0A0C9UPX8"/>
<organism evidence="1 2">
    <name type="scientific">Sphaerobolus stellatus (strain SS14)</name>
    <dbReference type="NCBI Taxonomy" id="990650"/>
    <lineage>
        <taxon>Eukaryota</taxon>
        <taxon>Fungi</taxon>
        <taxon>Dikarya</taxon>
        <taxon>Basidiomycota</taxon>
        <taxon>Agaricomycotina</taxon>
        <taxon>Agaricomycetes</taxon>
        <taxon>Phallomycetidae</taxon>
        <taxon>Geastrales</taxon>
        <taxon>Sphaerobolaceae</taxon>
        <taxon>Sphaerobolus</taxon>
    </lineage>
</organism>
<dbReference type="InterPro" id="IPR040521">
    <property type="entry name" value="KDZ"/>
</dbReference>
<protein>
    <submittedName>
        <fullName evidence="1">Uncharacterized protein</fullName>
    </submittedName>
</protein>
<keyword evidence="2" id="KW-1185">Reference proteome</keyword>
<accession>A0A0C9UPX8</accession>
<sequence>RLIHAVPKKHIVGHIQECQIRFPCDYKEGFGRVYGEGVEAIWAEDNQQSSSLREMNPGMRQDVTEDNHLFWNTRKTQEIGMFVWFAL</sequence>
<proteinExistence type="predicted"/>
<dbReference type="OrthoDB" id="2771051at2759"/>
<dbReference type="Proteomes" id="UP000054279">
    <property type="component" value="Unassembled WGS sequence"/>
</dbReference>
<feature type="non-terminal residue" evidence="1">
    <location>
        <position position="1"/>
    </location>
</feature>
<evidence type="ECO:0000313" key="2">
    <source>
        <dbReference type="Proteomes" id="UP000054279"/>
    </source>
</evidence>